<accession>A0A382H8A3</accession>
<organism evidence="1">
    <name type="scientific">marine metagenome</name>
    <dbReference type="NCBI Taxonomy" id="408172"/>
    <lineage>
        <taxon>unclassified sequences</taxon>
        <taxon>metagenomes</taxon>
        <taxon>ecological metagenomes</taxon>
    </lineage>
</organism>
<reference evidence="1" key="1">
    <citation type="submission" date="2018-05" db="EMBL/GenBank/DDBJ databases">
        <authorList>
            <person name="Lanie J.A."/>
            <person name="Ng W.-L."/>
            <person name="Kazmierczak K.M."/>
            <person name="Andrzejewski T.M."/>
            <person name="Davidsen T.M."/>
            <person name="Wayne K.J."/>
            <person name="Tettelin H."/>
            <person name="Glass J.I."/>
            <person name="Rusch D."/>
            <person name="Podicherti R."/>
            <person name="Tsui H.-C.T."/>
            <person name="Winkler M.E."/>
        </authorList>
    </citation>
    <scope>NUCLEOTIDE SEQUENCE</scope>
</reference>
<dbReference type="EMBL" id="UINC01059505">
    <property type="protein sequence ID" value="SVB82993.1"/>
    <property type="molecule type" value="Genomic_DNA"/>
</dbReference>
<feature type="non-terminal residue" evidence="1">
    <location>
        <position position="1"/>
    </location>
</feature>
<evidence type="ECO:0000313" key="1">
    <source>
        <dbReference type="EMBL" id="SVB82993.1"/>
    </source>
</evidence>
<gene>
    <name evidence="1" type="ORF">METZ01_LOCUS235847</name>
</gene>
<dbReference type="AlphaFoldDB" id="A0A382H8A3"/>
<proteinExistence type="predicted"/>
<protein>
    <submittedName>
        <fullName evidence="1">Uncharacterized protein</fullName>
    </submittedName>
</protein>
<name>A0A382H8A3_9ZZZZ</name>
<sequence>VEFSNEALNIKAVYKESILNPELFIKSAPEEVEEDGLLKSITDWFKKITS</sequence>